<evidence type="ECO:0000256" key="4">
    <source>
        <dbReference type="ARBA" id="ARBA00022553"/>
    </source>
</evidence>
<dbReference type="Gene3D" id="3.30.565.10">
    <property type="entry name" value="Histidine kinase-like ATPase, C-terminal domain"/>
    <property type="match status" value="1"/>
</dbReference>
<organism evidence="13 14">
    <name type="scientific">Rikenella microfusus</name>
    <dbReference type="NCBI Taxonomy" id="28139"/>
    <lineage>
        <taxon>Bacteria</taxon>
        <taxon>Pseudomonadati</taxon>
        <taxon>Bacteroidota</taxon>
        <taxon>Bacteroidia</taxon>
        <taxon>Bacteroidales</taxon>
        <taxon>Rikenellaceae</taxon>
        <taxon>Rikenella</taxon>
    </lineage>
</organism>
<evidence type="ECO:0000259" key="11">
    <source>
        <dbReference type="PROSITE" id="PS50109"/>
    </source>
</evidence>
<feature type="transmembrane region" description="Helical" evidence="10">
    <location>
        <begin position="590"/>
        <end position="614"/>
    </location>
</feature>
<dbReference type="GO" id="GO:0000155">
    <property type="term" value="F:phosphorelay sensor kinase activity"/>
    <property type="evidence" value="ECO:0007669"/>
    <property type="project" value="InterPro"/>
</dbReference>
<evidence type="ECO:0000259" key="12">
    <source>
        <dbReference type="PROSITE" id="PS50885"/>
    </source>
</evidence>
<feature type="transmembrane region" description="Helical" evidence="10">
    <location>
        <begin position="788"/>
        <end position="807"/>
    </location>
</feature>
<protein>
    <recommendedName>
        <fullName evidence="3">histidine kinase</fullName>
        <ecNumber evidence="3">2.7.13.3</ecNumber>
    </recommendedName>
</protein>
<evidence type="ECO:0000256" key="5">
    <source>
        <dbReference type="ARBA" id="ARBA00022679"/>
    </source>
</evidence>
<keyword evidence="9" id="KW-0902">Two-component regulatory system</keyword>
<keyword evidence="10" id="KW-0472">Membrane</keyword>
<feature type="transmembrane region" description="Helical" evidence="10">
    <location>
        <begin position="403"/>
        <end position="421"/>
    </location>
</feature>
<dbReference type="InterPro" id="IPR003660">
    <property type="entry name" value="HAMP_dom"/>
</dbReference>
<dbReference type="SUPFAM" id="SSF55874">
    <property type="entry name" value="ATPase domain of HSP90 chaperone/DNA topoisomerase II/histidine kinase"/>
    <property type="match status" value="1"/>
</dbReference>
<evidence type="ECO:0000313" key="14">
    <source>
        <dbReference type="Proteomes" id="UP000255233"/>
    </source>
</evidence>
<evidence type="ECO:0000256" key="2">
    <source>
        <dbReference type="ARBA" id="ARBA00004370"/>
    </source>
</evidence>
<dbReference type="Gene3D" id="1.10.287.130">
    <property type="match status" value="1"/>
</dbReference>
<feature type="transmembrane region" description="Helical" evidence="10">
    <location>
        <begin position="217"/>
        <end position="235"/>
    </location>
</feature>
<dbReference type="GO" id="GO:0016020">
    <property type="term" value="C:membrane"/>
    <property type="evidence" value="ECO:0007669"/>
    <property type="project" value="UniProtKB-SubCell"/>
</dbReference>
<dbReference type="PANTHER" id="PTHR43065">
    <property type="entry name" value="SENSOR HISTIDINE KINASE"/>
    <property type="match status" value="1"/>
</dbReference>
<evidence type="ECO:0000256" key="1">
    <source>
        <dbReference type="ARBA" id="ARBA00000085"/>
    </source>
</evidence>
<dbReference type="Pfam" id="PF00512">
    <property type="entry name" value="HisKA"/>
    <property type="match status" value="1"/>
</dbReference>
<dbReference type="Proteomes" id="UP000255233">
    <property type="component" value="Unassembled WGS sequence"/>
</dbReference>
<feature type="transmembrane region" description="Helical" evidence="10">
    <location>
        <begin position="330"/>
        <end position="355"/>
    </location>
</feature>
<feature type="transmembrane region" description="Helical" evidence="10">
    <location>
        <begin position="247"/>
        <end position="268"/>
    </location>
</feature>
<keyword evidence="6" id="KW-0547">Nucleotide-binding</keyword>
<feature type="domain" description="HAMP" evidence="12">
    <location>
        <begin position="808"/>
        <end position="862"/>
    </location>
</feature>
<dbReference type="InterPro" id="IPR004358">
    <property type="entry name" value="Sig_transdc_His_kin-like_C"/>
</dbReference>
<keyword evidence="4" id="KW-0597">Phosphoprotein</keyword>
<feature type="transmembrane region" description="Helical" evidence="10">
    <location>
        <begin position="288"/>
        <end position="310"/>
    </location>
</feature>
<dbReference type="SMART" id="SM00388">
    <property type="entry name" value="HisKA"/>
    <property type="match status" value="1"/>
</dbReference>
<dbReference type="PROSITE" id="PS50109">
    <property type="entry name" value="HIS_KIN"/>
    <property type="match status" value="1"/>
</dbReference>
<sequence length="1128" mass="127969">MFRNTYNSSNPLRAFGLRFRARIRPIVLPLALCLLAVNLFYSAFRVSEKVDPGSRHVVRELQTIEQETERIVGNWLETRNDTLFVQRLWYGDLPAAWAEKGVSLLLFRDSALVYWSNYVYLPNINSFWLTPSRTIRQIGSHQVLTSLQSRNGKSAVVAIDLRDRETDRYNAEIFPEQRIALLPASDSIRARLVGAERIDTAGSSFYIEAKTMQSMPWWPELCGWGAVLLLCLYLKNIVRRYTTRRNAFLNAGVLLLVYALLRIGLYYAGIPNSNGVLFNKIYGLHNRVLGSLGDLLLSYGMFFVYTAYLFQVRAKLNWRYRRFARRGRILVSLSVCVLIALVVSIFHYALILSIYSPKINMQIYDIFDLSYTSAMFYLLTVLFVSIRLLLAHTGLVLFGTRRLVLRILFTAVLILLFLWPVENQIHRTGYTLVVFFLFAAGSDYIRQRYKHYGSFIISLVIFSAYISYFATQENRSAQNNAQKLYARILATSPHDLAIMSLEENTTGELSLDIRFRDFTYARIKDGQISFRHDNSNNYQGLAARITPGRDTILTRNGQTHLLYNYYGQDGRHGLLVISRKATTLLDAVSLYAYIFLLLFVLCGLLLEIAGYTFNIQRLGTRMTFKIRAVVIGVVLFAMLAVTCVIVNHTLTNFHAEQRRFVNNNLQRLGTSIARYLEHNPFDGPSLQTWLANEQRDVNYSISVFGLNGDLLATSIERQKYITRMNSAAYRYLHYLGRPFYATDIDDSQYTSAFAPIVSDGVLYGYLNLQYYSPSVNNSFLQHELLADILNLFLIILCVAVILSEFLYRLLAKPFNQLHEAMGNISKMQKIDAIGSGRKISDEVGMLVEQYNTMIDYLEESYRQLARSEREGAWREMARQVAHEIKNPLTPMRLKIQMLQRSMQRDDCDALKPKVESTLALLLDQIDLLTKIASEFSDFAKLGEGHPTRIDLVPLVCNVAKLYSGYEHIGVRLHFECGCNWQDNGMAPGTNGGDDASVPLPVGHTRPPVWVTADPDHLTRVFVNICQNAVQAMAGQKQAWIDIDLRVTDGRARISFRDNGPGIPAEIREKIFLPNFTTKSSGSGLGLALSRKIVELLGGHIGFTSIPGTGTTFTVDLPVDTAAETEPDA</sequence>
<dbReference type="InterPro" id="IPR003594">
    <property type="entry name" value="HATPase_dom"/>
</dbReference>
<dbReference type="SUPFAM" id="SSF47384">
    <property type="entry name" value="Homodimeric domain of signal transducing histidine kinase"/>
    <property type="match status" value="1"/>
</dbReference>
<keyword evidence="14" id="KW-1185">Reference proteome</keyword>
<dbReference type="STRING" id="880526.GCA_000427365_01818"/>
<evidence type="ECO:0000256" key="10">
    <source>
        <dbReference type="SAM" id="Phobius"/>
    </source>
</evidence>
<evidence type="ECO:0000256" key="9">
    <source>
        <dbReference type="ARBA" id="ARBA00023012"/>
    </source>
</evidence>
<proteinExistence type="predicted"/>
<feature type="transmembrane region" description="Helical" evidence="10">
    <location>
        <begin position="626"/>
        <end position="650"/>
    </location>
</feature>
<keyword evidence="7 13" id="KW-0418">Kinase</keyword>
<feature type="transmembrane region" description="Helical" evidence="10">
    <location>
        <begin position="452"/>
        <end position="470"/>
    </location>
</feature>
<dbReference type="InterPro" id="IPR036890">
    <property type="entry name" value="HATPase_C_sf"/>
</dbReference>
<comment type="subcellular location">
    <subcellularLocation>
        <location evidence="2">Membrane</location>
    </subcellularLocation>
</comment>
<reference evidence="13 14" key="1">
    <citation type="submission" date="2018-06" db="EMBL/GenBank/DDBJ databases">
        <authorList>
            <consortium name="Pathogen Informatics"/>
            <person name="Doyle S."/>
        </authorList>
    </citation>
    <scope>NUCLEOTIDE SEQUENCE [LARGE SCALE GENOMIC DNA]</scope>
    <source>
        <strain evidence="13 14">NCTC11190</strain>
    </source>
</reference>
<accession>A0A379MV86</accession>
<evidence type="ECO:0000256" key="7">
    <source>
        <dbReference type="ARBA" id="ARBA00022777"/>
    </source>
</evidence>
<gene>
    <name evidence="13" type="primary">kinD</name>
    <name evidence="13" type="ORF">NCTC11190_02000</name>
</gene>
<evidence type="ECO:0000256" key="6">
    <source>
        <dbReference type="ARBA" id="ARBA00022741"/>
    </source>
</evidence>
<dbReference type="GO" id="GO:0005524">
    <property type="term" value="F:ATP binding"/>
    <property type="evidence" value="ECO:0007669"/>
    <property type="project" value="UniProtKB-KW"/>
</dbReference>
<dbReference type="AlphaFoldDB" id="A0A379MV86"/>
<dbReference type="Pfam" id="PF02518">
    <property type="entry name" value="HATPase_c"/>
    <property type="match status" value="1"/>
</dbReference>
<evidence type="ECO:0000313" key="13">
    <source>
        <dbReference type="EMBL" id="SUE34767.1"/>
    </source>
</evidence>
<dbReference type="InterPro" id="IPR036097">
    <property type="entry name" value="HisK_dim/P_sf"/>
</dbReference>
<dbReference type="Gene3D" id="6.10.340.10">
    <property type="match status" value="1"/>
</dbReference>
<dbReference type="InterPro" id="IPR003661">
    <property type="entry name" value="HisK_dim/P_dom"/>
</dbReference>
<dbReference type="SMART" id="SM00387">
    <property type="entry name" value="HATPase_c"/>
    <property type="match status" value="1"/>
</dbReference>
<evidence type="ECO:0000256" key="8">
    <source>
        <dbReference type="ARBA" id="ARBA00022840"/>
    </source>
</evidence>
<dbReference type="CDD" id="cd00082">
    <property type="entry name" value="HisKA"/>
    <property type="match status" value="1"/>
</dbReference>
<dbReference type="InterPro" id="IPR005467">
    <property type="entry name" value="His_kinase_dom"/>
</dbReference>
<evidence type="ECO:0000256" key="3">
    <source>
        <dbReference type="ARBA" id="ARBA00012438"/>
    </source>
</evidence>
<feature type="domain" description="Histidine kinase" evidence="11">
    <location>
        <begin position="879"/>
        <end position="1120"/>
    </location>
</feature>
<keyword evidence="10" id="KW-0812">Transmembrane</keyword>
<keyword evidence="8" id="KW-0067">ATP-binding</keyword>
<dbReference type="EMBL" id="UGVL01000001">
    <property type="protein sequence ID" value="SUE34767.1"/>
    <property type="molecule type" value="Genomic_DNA"/>
</dbReference>
<keyword evidence="10" id="KW-1133">Transmembrane helix</keyword>
<keyword evidence="5 13" id="KW-0808">Transferase</keyword>
<dbReference type="RefSeq" id="WP_115356436.1">
    <property type="nucleotide sequence ID" value="NZ_UGVL01000001.1"/>
</dbReference>
<dbReference type="OrthoDB" id="9776727at2"/>
<dbReference type="EC" id="2.7.13.3" evidence="3"/>
<dbReference type="PANTHER" id="PTHR43065:SF10">
    <property type="entry name" value="PEROXIDE STRESS-ACTIVATED HISTIDINE KINASE MAK3"/>
    <property type="match status" value="1"/>
</dbReference>
<dbReference type="PROSITE" id="PS50885">
    <property type="entry name" value="HAMP"/>
    <property type="match status" value="1"/>
</dbReference>
<name>A0A379MV86_9BACT</name>
<comment type="catalytic activity">
    <reaction evidence="1">
        <text>ATP + protein L-histidine = ADP + protein N-phospho-L-histidine.</text>
        <dbReference type="EC" id="2.7.13.3"/>
    </reaction>
</comment>
<dbReference type="PRINTS" id="PR00344">
    <property type="entry name" value="BCTRLSENSOR"/>
</dbReference>
<feature type="transmembrane region" description="Helical" evidence="10">
    <location>
        <begin position="375"/>
        <end position="398"/>
    </location>
</feature>